<evidence type="ECO:0000256" key="1">
    <source>
        <dbReference type="SAM" id="MobiDB-lite"/>
    </source>
</evidence>
<feature type="compositionally biased region" description="Basic and acidic residues" evidence="1">
    <location>
        <begin position="224"/>
        <end position="237"/>
    </location>
</feature>
<gene>
    <name evidence="2" type="ORF">GALMADRAFT_209120</name>
</gene>
<dbReference type="Proteomes" id="UP000027222">
    <property type="component" value="Unassembled WGS sequence"/>
</dbReference>
<keyword evidence="3" id="KW-1185">Reference proteome</keyword>
<evidence type="ECO:0000313" key="2">
    <source>
        <dbReference type="EMBL" id="KDR78715.1"/>
    </source>
</evidence>
<reference evidence="3" key="1">
    <citation type="journal article" date="2014" name="Proc. Natl. Acad. Sci. U.S.A.">
        <title>Extensive sampling of basidiomycete genomes demonstrates inadequacy of the white-rot/brown-rot paradigm for wood decay fungi.</title>
        <authorList>
            <person name="Riley R."/>
            <person name="Salamov A.A."/>
            <person name="Brown D.W."/>
            <person name="Nagy L.G."/>
            <person name="Floudas D."/>
            <person name="Held B.W."/>
            <person name="Levasseur A."/>
            <person name="Lombard V."/>
            <person name="Morin E."/>
            <person name="Otillar R."/>
            <person name="Lindquist E.A."/>
            <person name="Sun H."/>
            <person name="LaButti K.M."/>
            <person name="Schmutz J."/>
            <person name="Jabbour D."/>
            <person name="Luo H."/>
            <person name="Baker S.E."/>
            <person name="Pisabarro A.G."/>
            <person name="Walton J.D."/>
            <person name="Blanchette R.A."/>
            <person name="Henrissat B."/>
            <person name="Martin F."/>
            <person name="Cullen D."/>
            <person name="Hibbett D.S."/>
            <person name="Grigoriev I.V."/>
        </authorList>
    </citation>
    <scope>NUCLEOTIDE SEQUENCE [LARGE SCALE GENOMIC DNA]</scope>
    <source>
        <strain evidence="3">CBS 339.88</strain>
    </source>
</reference>
<feature type="region of interest" description="Disordered" evidence="1">
    <location>
        <begin position="20"/>
        <end position="57"/>
    </location>
</feature>
<sequence length="297" mass="32626">MPLSPTLIDATQLRELLDNDVNSHFGPPSQEAHQTENESINHPESFDASQCSTPTAEDEIDYRPKVLGKAPTCSNSPGCRNLTSASTSPIRGQNTLSIPHTPLAGRNLVSSYSSPSPAPITPPRITQLLPQENLSPLSNQYASLYGFRLPICPTTPTSTYPPTVPNTPARCNLSTSPNTVHPIGLTLSQFGTVSSLNTDSSFFQEGNLHPRDPTPETDEEDEGIDRMDLDDKTRVESDSDDTDGEGNELRSEGTTSEEEDEEEEEDEDEEEEEEDEDDKAEEEEEELESKNEEEMSA</sequence>
<accession>A0A067T689</accession>
<dbReference type="AlphaFoldDB" id="A0A067T689"/>
<proteinExistence type="predicted"/>
<feature type="compositionally biased region" description="Polar residues" evidence="1">
    <location>
        <begin position="46"/>
        <end position="55"/>
    </location>
</feature>
<dbReference type="HOGENOM" id="CLU_937042_0_0_1"/>
<name>A0A067T689_GALM3</name>
<feature type="compositionally biased region" description="Acidic residues" evidence="1">
    <location>
        <begin position="255"/>
        <end position="287"/>
    </location>
</feature>
<dbReference type="EMBL" id="KL142374">
    <property type="protein sequence ID" value="KDR78715.1"/>
    <property type="molecule type" value="Genomic_DNA"/>
</dbReference>
<evidence type="ECO:0000313" key="3">
    <source>
        <dbReference type="Proteomes" id="UP000027222"/>
    </source>
</evidence>
<feature type="region of interest" description="Disordered" evidence="1">
    <location>
        <begin position="201"/>
        <end position="297"/>
    </location>
</feature>
<organism evidence="2 3">
    <name type="scientific">Galerina marginata (strain CBS 339.88)</name>
    <dbReference type="NCBI Taxonomy" id="685588"/>
    <lineage>
        <taxon>Eukaryota</taxon>
        <taxon>Fungi</taxon>
        <taxon>Dikarya</taxon>
        <taxon>Basidiomycota</taxon>
        <taxon>Agaricomycotina</taxon>
        <taxon>Agaricomycetes</taxon>
        <taxon>Agaricomycetidae</taxon>
        <taxon>Agaricales</taxon>
        <taxon>Agaricineae</taxon>
        <taxon>Strophariaceae</taxon>
        <taxon>Galerina</taxon>
    </lineage>
</organism>
<protein>
    <submittedName>
        <fullName evidence="2">Uncharacterized protein</fullName>
    </submittedName>
</protein>
<feature type="compositionally biased region" description="Basic and acidic residues" evidence="1">
    <location>
        <begin position="288"/>
        <end position="297"/>
    </location>
</feature>
<feature type="compositionally biased region" description="Basic and acidic residues" evidence="1">
    <location>
        <begin position="33"/>
        <end position="45"/>
    </location>
</feature>